<feature type="compositionally biased region" description="Basic and acidic residues" evidence="1">
    <location>
        <begin position="261"/>
        <end position="356"/>
    </location>
</feature>
<protein>
    <recommendedName>
        <fullName evidence="5">MARVEL domain-containing protein</fullName>
    </recommendedName>
</protein>
<reference evidence="3" key="1">
    <citation type="journal article" date="2018" name="Genome Biol. Evol.">
        <title>Genomics and development of Lentinus tigrinus, a white-rot wood-decaying mushroom with dimorphic fruiting bodies.</title>
        <authorList>
            <person name="Wu B."/>
            <person name="Xu Z."/>
            <person name="Knudson A."/>
            <person name="Carlson A."/>
            <person name="Chen N."/>
            <person name="Kovaka S."/>
            <person name="LaButti K."/>
            <person name="Lipzen A."/>
            <person name="Pennachio C."/>
            <person name="Riley R."/>
            <person name="Schakwitz W."/>
            <person name="Umezawa K."/>
            <person name="Ohm R.A."/>
            <person name="Grigoriev I.V."/>
            <person name="Nagy L.G."/>
            <person name="Gibbons J."/>
            <person name="Hibbett D."/>
        </authorList>
    </citation>
    <scope>NUCLEOTIDE SEQUENCE [LARGE SCALE GENOMIC DNA]</scope>
    <source>
        <strain evidence="3">ALCF2SS1-6</strain>
    </source>
</reference>
<accession>A0A5C2SVN7</accession>
<evidence type="ECO:0000313" key="4">
    <source>
        <dbReference type="Proteomes" id="UP000313359"/>
    </source>
</evidence>
<dbReference type="AlphaFoldDB" id="A0A5C2SVN7"/>
<feature type="transmembrane region" description="Helical" evidence="2">
    <location>
        <begin position="50"/>
        <end position="70"/>
    </location>
</feature>
<feature type="transmembrane region" description="Helical" evidence="2">
    <location>
        <begin position="177"/>
        <end position="198"/>
    </location>
</feature>
<sequence length="418" mass="47522">MSPSNTRAQSRPRAQSRSRSNTNSAPARRPFFASLFCLPRMPPVFNIVRVCVYVAVLVWTIVCLAIAAHFLSILQASDLTRFVPFAIFVCCASLLIIIALLAFGLWKERNPISTRVELGCLGLTGTLWLALGAFVASSDSEMADVECFSSSAADAEPIDLPGFNTETYHAQYHVLEAFSFFNMILIFGFLALLLVLALRQHRQGTKHVWVLPVTMISWFGPSGRHVPKLPAPVTHRSRSQSRRPTMTEKEKPRARSQSRPADVRRNESQRALLRDDSYRTTDSRRPLNRDDSYRTTDSRRPLNRDDSYRTADSRPRDLRRDDSRRTNDSSRRPDVRRDDSRRTNPGADVRRDDSRRANAAPGESRRLGHQRGSSPTRNEAPTYVYWIPHKSPEEAHTRETRRAAPARDSKFFGLSSRR</sequence>
<feature type="transmembrane region" description="Helical" evidence="2">
    <location>
        <begin position="118"/>
        <end position="136"/>
    </location>
</feature>
<evidence type="ECO:0008006" key="5">
    <source>
        <dbReference type="Google" id="ProtNLM"/>
    </source>
</evidence>
<dbReference type="STRING" id="1328759.A0A5C2SVN7"/>
<gene>
    <name evidence="3" type="ORF">L227DRAFT_648244</name>
</gene>
<dbReference type="EMBL" id="ML122250">
    <property type="protein sequence ID" value="RPD67127.1"/>
    <property type="molecule type" value="Genomic_DNA"/>
</dbReference>
<keyword evidence="4" id="KW-1185">Reference proteome</keyword>
<dbReference type="OrthoDB" id="3266740at2759"/>
<keyword evidence="2" id="KW-0472">Membrane</keyword>
<dbReference type="Proteomes" id="UP000313359">
    <property type="component" value="Unassembled WGS sequence"/>
</dbReference>
<feature type="compositionally biased region" description="Basic and acidic residues" evidence="1">
    <location>
        <begin position="390"/>
        <end position="410"/>
    </location>
</feature>
<feature type="region of interest" description="Disordered" evidence="1">
    <location>
        <begin position="1"/>
        <end position="25"/>
    </location>
</feature>
<evidence type="ECO:0000313" key="3">
    <source>
        <dbReference type="EMBL" id="RPD67127.1"/>
    </source>
</evidence>
<feature type="compositionally biased region" description="Low complexity" evidence="1">
    <location>
        <begin position="7"/>
        <end position="20"/>
    </location>
</feature>
<evidence type="ECO:0000256" key="2">
    <source>
        <dbReference type="SAM" id="Phobius"/>
    </source>
</evidence>
<name>A0A5C2SVN7_9APHY</name>
<proteinExistence type="predicted"/>
<organism evidence="3 4">
    <name type="scientific">Lentinus tigrinus ALCF2SS1-6</name>
    <dbReference type="NCBI Taxonomy" id="1328759"/>
    <lineage>
        <taxon>Eukaryota</taxon>
        <taxon>Fungi</taxon>
        <taxon>Dikarya</taxon>
        <taxon>Basidiomycota</taxon>
        <taxon>Agaricomycotina</taxon>
        <taxon>Agaricomycetes</taxon>
        <taxon>Polyporales</taxon>
        <taxon>Polyporaceae</taxon>
        <taxon>Lentinus</taxon>
    </lineage>
</organism>
<keyword evidence="2" id="KW-1133">Transmembrane helix</keyword>
<feature type="transmembrane region" description="Helical" evidence="2">
    <location>
        <begin position="82"/>
        <end position="106"/>
    </location>
</feature>
<evidence type="ECO:0000256" key="1">
    <source>
        <dbReference type="SAM" id="MobiDB-lite"/>
    </source>
</evidence>
<feature type="region of interest" description="Disordered" evidence="1">
    <location>
        <begin position="227"/>
        <end position="418"/>
    </location>
</feature>
<keyword evidence="2" id="KW-0812">Transmembrane</keyword>